<dbReference type="AlphaFoldDB" id="A0A5K1IBN8"/>
<reference evidence="1 2" key="1">
    <citation type="submission" date="2019-09" db="EMBL/GenBank/DDBJ databases">
        <authorList>
            <person name="Criscuolo A."/>
        </authorList>
    </citation>
    <scope>NUCLEOTIDE SEQUENCE [LARGE SCALE GENOMIC DNA]</scope>
    <source>
        <strain evidence="2">3(2)</strain>
    </source>
</reference>
<keyword evidence="2" id="KW-1185">Reference proteome</keyword>
<dbReference type="EMBL" id="CABVOU010000046">
    <property type="protein sequence ID" value="VVZ97102.1"/>
    <property type="molecule type" value="Genomic_DNA"/>
</dbReference>
<sequence length="48" mass="5118">MAAGGEQVWHALVPSAGINLIRFNGFGRTDLSPRVRRIGVPGLPDKSC</sequence>
<dbReference type="Proteomes" id="UP000326725">
    <property type="component" value="Unassembled WGS sequence"/>
</dbReference>
<organism evidence="1 2">
    <name type="scientific">Halomonas lysinitropha</name>
    <dbReference type="NCBI Taxonomy" id="2607506"/>
    <lineage>
        <taxon>Bacteria</taxon>
        <taxon>Pseudomonadati</taxon>
        <taxon>Pseudomonadota</taxon>
        <taxon>Gammaproteobacteria</taxon>
        <taxon>Oceanospirillales</taxon>
        <taxon>Halomonadaceae</taxon>
        <taxon>Halomonas</taxon>
    </lineage>
</organism>
<gene>
    <name evidence="1" type="ORF">HALO32_03218</name>
</gene>
<proteinExistence type="predicted"/>
<name>A0A5K1IBN8_9GAMM</name>
<evidence type="ECO:0000313" key="1">
    <source>
        <dbReference type="EMBL" id="VVZ97102.1"/>
    </source>
</evidence>
<protein>
    <submittedName>
        <fullName evidence="1">Uncharacterized protein</fullName>
    </submittedName>
</protein>
<accession>A0A5K1IBN8</accession>
<evidence type="ECO:0000313" key="2">
    <source>
        <dbReference type="Proteomes" id="UP000326725"/>
    </source>
</evidence>